<dbReference type="Pfam" id="PF13456">
    <property type="entry name" value="RVT_3"/>
    <property type="match status" value="1"/>
</dbReference>
<dbReference type="Gene3D" id="3.30.420.10">
    <property type="entry name" value="Ribonuclease H-like superfamily/Ribonuclease H"/>
    <property type="match status" value="1"/>
</dbReference>
<dbReference type="PANTHER" id="PTHR47074:SF48">
    <property type="entry name" value="POLYNUCLEOTIDYL TRANSFERASE, RIBONUCLEASE H-LIKE SUPERFAMILY PROTEIN"/>
    <property type="match status" value="1"/>
</dbReference>
<dbReference type="InterPro" id="IPR036397">
    <property type="entry name" value="RNaseH_sf"/>
</dbReference>
<organism evidence="3 4">
    <name type="scientific">Trifolium subterraneum</name>
    <name type="common">Subterranean clover</name>
    <dbReference type="NCBI Taxonomy" id="3900"/>
    <lineage>
        <taxon>Eukaryota</taxon>
        <taxon>Viridiplantae</taxon>
        <taxon>Streptophyta</taxon>
        <taxon>Embryophyta</taxon>
        <taxon>Tracheophyta</taxon>
        <taxon>Spermatophyta</taxon>
        <taxon>Magnoliopsida</taxon>
        <taxon>eudicotyledons</taxon>
        <taxon>Gunneridae</taxon>
        <taxon>Pentapetalae</taxon>
        <taxon>rosids</taxon>
        <taxon>fabids</taxon>
        <taxon>Fabales</taxon>
        <taxon>Fabaceae</taxon>
        <taxon>Papilionoideae</taxon>
        <taxon>50 kb inversion clade</taxon>
        <taxon>NPAAA clade</taxon>
        <taxon>Hologalegina</taxon>
        <taxon>IRL clade</taxon>
        <taxon>Trifolieae</taxon>
        <taxon>Trifolium</taxon>
    </lineage>
</organism>
<dbReference type="InterPro" id="IPR026960">
    <property type="entry name" value="RVT-Znf"/>
</dbReference>
<dbReference type="PANTHER" id="PTHR47074">
    <property type="entry name" value="BNAC02G40300D PROTEIN"/>
    <property type="match status" value="1"/>
</dbReference>
<reference evidence="4" key="1">
    <citation type="journal article" date="2017" name="Front. Plant Sci.">
        <title>Climate Clever Clovers: New Paradigm to Reduce the Environmental Footprint of Ruminants by Breeding Low Methanogenic Forages Utilizing Haplotype Variation.</title>
        <authorList>
            <person name="Kaur P."/>
            <person name="Appels R."/>
            <person name="Bayer P.E."/>
            <person name="Keeble-Gagnere G."/>
            <person name="Wang J."/>
            <person name="Hirakawa H."/>
            <person name="Shirasawa K."/>
            <person name="Vercoe P."/>
            <person name="Stefanova K."/>
            <person name="Durmic Z."/>
            <person name="Nichols P."/>
            <person name="Revell C."/>
            <person name="Isobe S.N."/>
            <person name="Edwards D."/>
            <person name="Erskine W."/>
        </authorList>
    </citation>
    <scope>NUCLEOTIDE SEQUENCE [LARGE SCALE GENOMIC DNA]</scope>
    <source>
        <strain evidence="4">cv. Daliak</strain>
    </source>
</reference>
<dbReference type="OrthoDB" id="1348681at2759"/>
<dbReference type="GO" id="GO:0004523">
    <property type="term" value="F:RNA-DNA hybrid ribonuclease activity"/>
    <property type="evidence" value="ECO:0007669"/>
    <property type="project" value="InterPro"/>
</dbReference>
<accession>A0A2Z6N4A7</accession>
<protein>
    <submittedName>
        <fullName evidence="3">Uncharacterized protein</fullName>
    </submittedName>
</protein>
<dbReference type="Pfam" id="PF13966">
    <property type="entry name" value="zf-RVT"/>
    <property type="match status" value="1"/>
</dbReference>
<dbReference type="GO" id="GO:0003676">
    <property type="term" value="F:nucleic acid binding"/>
    <property type="evidence" value="ECO:0007669"/>
    <property type="project" value="InterPro"/>
</dbReference>
<sequence length="398" mass="45413">MYELYVNNLLLQDEKRWDFHKIHSIFSEAVAERILQTPLFEEVKEDQLVWQFENHGMYTVKSGYKNHIKSKAADSNNNMDGGWGALWRSSAPPKTKHLLWRVCRECLPTRTRLRERYVPCPSECPLCLNDMEDDWHVFFGCSDSRQVWNEAGKETKEIAGTVAAIAWCIWHNRNNWLWNGTKDSAKGVALMAAHMIGEWRAVNMHQQQQQHLITTVTSQTQQTAAASSRSSVVTGNQMVWQCPRDGWLKCNVDASFSQASGHTGWGWCLRNSNGVFVAAGTNMSTHKLTIVEGEAMAILEAMREAISRRWFNIVFESDSKVVVDAIHANHQGVSELSSIIASIRLLLQCNQNFEIKFTKRQANMAAHTLARAAISWSSRTFFNYVPHCIELFINNEMS</sequence>
<dbReference type="Proteomes" id="UP000242715">
    <property type="component" value="Unassembled WGS sequence"/>
</dbReference>
<feature type="domain" description="Reverse transcriptase zinc-binding" evidence="2">
    <location>
        <begin position="58"/>
        <end position="148"/>
    </location>
</feature>
<proteinExistence type="predicted"/>
<dbReference type="InterPro" id="IPR012337">
    <property type="entry name" value="RNaseH-like_sf"/>
</dbReference>
<keyword evidence="4" id="KW-1185">Reference proteome</keyword>
<evidence type="ECO:0000313" key="4">
    <source>
        <dbReference type="Proteomes" id="UP000242715"/>
    </source>
</evidence>
<dbReference type="AlphaFoldDB" id="A0A2Z6N4A7"/>
<dbReference type="EMBL" id="DF973331">
    <property type="protein sequence ID" value="GAU26279.1"/>
    <property type="molecule type" value="Genomic_DNA"/>
</dbReference>
<evidence type="ECO:0000313" key="3">
    <source>
        <dbReference type="EMBL" id="GAU26279.1"/>
    </source>
</evidence>
<name>A0A2Z6N4A7_TRISU</name>
<evidence type="ECO:0000259" key="2">
    <source>
        <dbReference type="Pfam" id="PF13966"/>
    </source>
</evidence>
<dbReference type="SUPFAM" id="SSF53098">
    <property type="entry name" value="Ribonuclease H-like"/>
    <property type="match status" value="1"/>
</dbReference>
<feature type="domain" description="RNase H type-1" evidence="1">
    <location>
        <begin position="251"/>
        <end position="373"/>
    </location>
</feature>
<dbReference type="InterPro" id="IPR044730">
    <property type="entry name" value="RNase_H-like_dom_plant"/>
</dbReference>
<evidence type="ECO:0000259" key="1">
    <source>
        <dbReference type="Pfam" id="PF13456"/>
    </source>
</evidence>
<dbReference type="InterPro" id="IPR002156">
    <property type="entry name" value="RNaseH_domain"/>
</dbReference>
<dbReference type="CDD" id="cd06222">
    <property type="entry name" value="RNase_H_like"/>
    <property type="match status" value="1"/>
</dbReference>
<gene>
    <name evidence="3" type="ORF">TSUD_224710</name>
</gene>
<dbReference type="InterPro" id="IPR052929">
    <property type="entry name" value="RNase_H-like_EbsB-rel"/>
</dbReference>